<comment type="caution">
    <text evidence="3">The sequence shown here is derived from an EMBL/GenBank/DDBJ whole genome shotgun (WGS) entry which is preliminary data.</text>
</comment>
<dbReference type="RefSeq" id="WP_346751271.1">
    <property type="nucleotide sequence ID" value="NZ_JAUJEA010000002.1"/>
</dbReference>
<proteinExistence type="predicted"/>
<keyword evidence="2" id="KW-0812">Transmembrane</keyword>
<organism evidence="3 4">
    <name type="scientific">Splendidivirga corallicola</name>
    <dbReference type="NCBI Taxonomy" id="3051826"/>
    <lineage>
        <taxon>Bacteria</taxon>
        <taxon>Pseudomonadati</taxon>
        <taxon>Bacteroidota</taxon>
        <taxon>Cytophagia</taxon>
        <taxon>Cytophagales</taxon>
        <taxon>Splendidivirgaceae</taxon>
        <taxon>Splendidivirga</taxon>
    </lineage>
</organism>
<dbReference type="SUPFAM" id="SSF47090">
    <property type="entry name" value="PGBD-like"/>
    <property type="match status" value="1"/>
</dbReference>
<feature type="transmembrane region" description="Helical" evidence="2">
    <location>
        <begin position="6"/>
        <end position="27"/>
    </location>
</feature>
<evidence type="ECO:0000313" key="3">
    <source>
        <dbReference type="EMBL" id="MDN5201245.1"/>
    </source>
</evidence>
<dbReference type="Proteomes" id="UP001172082">
    <property type="component" value="Unassembled WGS sequence"/>
</dbReference>
<dbReference type="InterPro" id="IPR036366">
    <property type="entry name" value="PGBDSf"/>
</dbReference>
<evidence type="ECO:0000256" key="2">
    <source>
        <dbReference type="SAM" id="Phobius"/>
    </source>
</evidence>
<keyword evidence="2" id="KW-0472">Membrane</keyword>
<feature type="compositionally biased region" description="Basic and acidic residues" evidence="1">
    <location>
        <begin position="62"/>
        <end position="71"/>
    </location>
</feature>
<dbReference type="Gene3D" id="1.10.101.10">
    <property type="entry name" value="PGBD-like superfamily/PGBD"/>
    <property type="match status" value="1"/>
</dbReference>
<gene>
    <name evidence="3" type="ORF">QQ008_07725</name>
</gene>
<dbReference type="InterPro" id="IPR036365">
    <property type="entry name" value="PGBD-like_sf"/>
</dbReference>
<sequence length="184" mass="21183">MSNKELIKAGCVVGGLVGLGILVYIILKEDDEKVEKALNEPGGHQERSRRPTGNKRSTVMKGKRDSELQDAEHHHHNNVLDPLEEINEHVKQLDERVAEEEKINRLPPPEADEFPLRLGSNGEKVERLQVWLMRNYGLFGKITKIYDEKTEALVKKHLGVDMIDEKIYNRYKMSKHVTEQVIVR</sequence>
<reference evidence="3" key="1">
    <citation type="submission" date="2023-06" db="EMBL/GenBank/DDBJ databases">
        <title>Genomic of Parafulvivirga corallium.</title>
        <authorList>
            <person name="Wang G."/>
        </authorList>
    </citation>
    <scope>NUCLEOTIDE SEQUENCE</scope>
    <source>
        <strain evidence="3">BMA10</strain>
    </source>
</reference>
<evidence type="ECO:0000313" key="4">
    <source>
        <dbReference type="Proteomes" id="UP001172082"/>
    </source>
</evidence>
<name>A0ABT8KKK1_9BACT</name>
<feature type="compositionally biased region" description="Basic and acidic residues" evidence="1">
    <location>
        <begin position="38"/>
        <end position="49"/>
    </location>
</feature>
<evidence type="ECO:0000256" key="1">
    <source>
        <dbReference type="SAM" id="MobiDB-lite"/>
    </source>
</evidence>
<keyword evidence="4" id="KW-1185">Reference proteome</keyword>
<dbReference type="EMBL" id="JAUJEA010000002">
    <property type="protein sequence ID" value="MDN5201245.1"/>
    <property type="molecule type" value="Genomic_DNA"/>
</dbReference>
<protein>
    <submittedName>
        <fullName evidence="3">Uncharacterized protein</fullName>
    </submittedName>
</protein>
<feature type="region of interest" description="Disordered" evidence="1">
    <location>
        <begin position="38"/>
        <end position="71"/>
    </location>
</feature>
<accession>A0ABT8KKK1</accession>
<keyword evidence="2" id="KW-1133">Transmembrane helix</keyword>